<evidence type="ECO:0000313" key="2">
    <source>
        <dbReference type="Proteomes" id="UP000586042"/>
    </source>
</evidence>
<dbReference type="AlphaFoldDB" id="A0A7Y6M9K2"/>
<reference evidence="1 2" key="1">
    <citation type="submission" date="2020-06" db="EMBL/GenBank/DDBJ databases">
        <title>Nonomuraea sp. SMC257, a novel actinomycete isolated from soil.</title>
        <authorList>
            <person name="Chanama M."/>
        </authorList>
    </citation>
    <scope>NUCLEOTIDE SEQUENCE [LARGE SCALE GENOMIC DNA]</scope>
    <source>
        <strain evidence="1 2">SMC257</strain>
    </source>
</reference>
<sequence length="95" mass="10323">GDYRYVIPEVRHYITPILFDYVSLDRRSSGGATLVEGTYKRSGGTSASLAGTKLVRYRFQPPPDGDYRLAAAPAQAWVYTVPADPADAISDVQGV</sequence>
<proteinExistence type="predicted"/>
<feature type="non-terminal residue" evidence="1">
    <location>
        <position position="95"/>
    </location>
</feature>
<accession>A0A7Y6M9K2</accession>
<feature type="non-terminal residue" evidence="1">
    <location>
        <position position="1"/>
    </location>
</feature>
<dbReference type="Proteomes" id="UP000586042">
    <property type="component" value="Unassembled WGS sequence"/>
</dbReference>
<comment type="caution">
    <text evidence="1">The sequence shown here is derived from an EMBL/GenBank/DDBJ whole genome shotgun (WGS) entry which is preliminary data.</text>
</comment>
<keyword evidence="2" id="KW-1185">Reference proteome</keyword>
<name>A0A7Y6M9K2_9ACTN</name>
<gene>
    <name evidence="1" type="ORF">HTZ77_45035</name>
</gene>
<evidence type="ECO:0000313" key="1">
    <source>
        <dbReference type="EMBL" id="NUW38509.1"/>
    </source>
</evidence>
<protein>
    <submittedName>
        <fullName evidence="1">Uncharacterized protein</fullName>
    </submittedName>
</protein>
<dbReference type="RefSeq" id="WP_175595927.1">
    <property type="nucleotide sequence ID" value="NZ_JABWGN010000072.1"/>
</dbReference>
<organism evidence="1 2">
    <name type="scientific">Nonomuraea montanisoli</name>
    <dbReference type="NCBI Taxonomy" id="2741721"/>
    <lineage>
        <taxon>Bacteria</taxon>
        <taxon>Bacillati</taxon>
        <taxon>Actinomycetota</taxon>
        <taxon>Actinomycetes</taxon>
        <taxon>Streptosporangiales</taxon>
        <taxon>Streptosporangiaceae</taxon>
        <taxon>Nonomuraea</taxon>
    </lineage>
</organism>
<dbReference type="EMBL" id="JABWGN010000072">
    <property type="protein sequence ID" value="NUW38509.1"/>
    <property type="molecule type" value="Genomic_DNA"/>
</dbReference>